<feature type="compositionally biased region" description="Acidic residues" evidence="1">
    <location>
        <begin position="866"/>
        <end position="878"/>
    </location>
</feature>
<name>A0A1B9H2P6_9TREE</name>
<evidence type="ECO:0000313" key="2">
    <source>
        <dbReference type="EMBL" id="OCF37541.1"/>
    </source>
</evidence>
<feature type="compositionally biased region" description="Basic and acidic residues" evidence="1">
    <location>
        <begin position="747"/>
        <end position="757"/>
    </location>
</feature>
<feature type="region of interest" description="Disordered" evidence="1">
    <location>
        <begin position="265"/>
        <end position="298"/>
    </location>
</feature>
<accession>A0A1B9H2P6</accession>
<feature type="compositionally biased region" description="Basic and acidic residues" evidence="1">
    <location>
        <begin position="562"/>
        <end position="575"/>
    </location>
</feature>
<reference evidence="3" key="2">
    <citation type="submission" date="2013-12" db="EMBL/GenBank/DDBJ databases">
        <title>Evolution of pathogenesis and genome organization in the Tremellales.</title>
        <authorList>
            <person name="Cuomo C."/>
            <person name="Litvintseva A."/>
            <person name="Heitman J."/>
            <person name="Chen Y."/>
            <person name="Sun S."/>
            <person name="Springer D."/>
            <person name="Dromer F."/>
            <person name="Young S."/>
            <person name="Zeng Q."/>
            <person name="Chapman S."/>
            <person name="Gujja S."/>
            <person name="Saif S."/>
            <person name="Birren B."/>
        </authorList>
    </citation>
    <scope>NUCLEOTIDE SEQUENCE [LARGE SCALE GENOMIC DNA]</scope>
    <source>
        <strain evidence="3">BCC8398</strain>
    </source>
</reference>
<feature type="region of interest" description="Disordered" evidence="1">
    <location>
        <begin position="423"/>
        <end position="444"/>
    </location>
</feature>
<feature type="compositionally biased region" description="Basic and acidic residues" evidence="1">
    <location>
        <begin position="666"/>
        <end position="681"/>
    </location>
</feature>
<feature type="compositionally biased region" description="Low complexity" evidence="1">
    <location>
        <begin position="186"/>
        <end position="195"/>
    </location>
</feature>
<feature type="region of interest" description="Disordered" evidence="1">
    <location>
        <begin position="473"/>
        <end position="503"/>
    </location>
</feature>
<gene>
    <name evidence="2" type="ORF">I316_00667</name>
</gene>
<sequence>MSALSENNEGPLIITPEEEEELREALLAMTASTVQPLPPALPAKRYIDPASLQTELSGHVEQFMFPQPYLSWNGHDYPFAPEMKISHWNSPPDSTVSSYADWRPTTPVPASAEESHPSNYEEFAYSQGELDDILERVARRKDGQVTASNTPQPATPIKQHRLPSNGSIHLSPLLTHNTTLQRERTLSTPLLTSTPTKDRQKSLPSKLCYLFSDSEEDSEDDDSSDIERPDGPAASAKKTTQHSIFYRPTLTRSSFLQAAAQLKSTVASPDAPAREITLPRLSLTSSQTNDEGPARASEETAAVMTVYTPSLNDRCDQPTDLALRPLHVRGAGEIFSASTGKLSTESPHRDMSEEEDEINIILVDAKSFTAAGPSAPVRPYDRFTVSPSDRSTLHNWQQRLQALNHSGEETKQKTSTYATAYASTKQSASQIPNPTVQPEDQAGAHRPVPMTAGKIFLPRNVRHYQSVPREIRSSNSPFICDTSASNSRPARSEAPSNEAETKEDKVDMMRFVAQEAGLELQDTSPARTSNLHLLVNAMDLTVENRDQNLPSACASGSSWTSREGRTARQRGKGESVIESTPDKSITVACRSRPTRSATSSQNQTDTYHFGYREEVGHNMKSRTARSSTQTACLAPSRTVRAGRRSKIAGAEGSASATTRCSRRRKLTLEEEKPSIPDKEAVADTTFPSPFVRRKAAIRAEENWQHSPLEEPPSSKPLKDGGRKRSMDERSADPPSASKRTKTTNSEPPKRYSPEEVSIRYREKSGTFRGLMETLTAVHWLGIKNDIIRALVKSHRANSDKTSTKELLATVQQALIDAGFSKRSLDALKFRVRQSDTSRSCLLSTVQVAPDADVDEVETSIIKEEATDGEEEDDPLLLK</sequence>
<feature type="compositionally biased region" description="Polar residues" evidence="1">
    <location>
        <begin position="548"/>
        <end position="561"/>
    </location>
</feature>
<dbReference type="Proteomes" id="UP000092666">
    <property type="component" value="Unassembled WGS sequence"/>
</dbReference>
<dbReference type="EMBL" id="KV700122">
    <property type="protein sequence ID" value="OCF37541.1"/>
    <property type="molecule type" value="Genomic_DNA"/>
</dbReference>
<dbReference type="AlphaFoldDB" id="A0A1B9H2P6"/>
<proteinExistence type="predicted"/>
<evidence type="ECO:0000256" key="1">
    <source>
        <dbReference type="SAM" id="MobiDB-lite"/>
    </source>
</evidence>
<feature type="compositionally biased region" description="Acidic residues" evidence="1">
    <location>
        <begin position="213"/>
        <end position="224"/>
    </location>
</feature>
<reference evidence="2 3" key="1">
    <citation type="submission" date="2013-07" db="EMBL/GenBank/DDBJ databases">
        <title>The Genome Sequence of Cryptococcus heveanensis BCC8398.</title>
        <authorList>
            <consortium name="The Broad Institute Genome Sequencing Platform"/>
            <person name="Cuomo C."/>
            <person name="Litvintseva A."/>
            <person name="Chen Y."/>
            <person name="Heitman J."/>
            <person name="Sun S."/>
            <person name="Springer D."/>
            <person name="Dromer F."/>
            <person name="Young S.K."/>
            <person name="Zeng Q."/>
            <person name="Gargeya S."/>
            <person name="Fitzgerald M."/>
            <person name="Abouelleil A."/>
            <person name="Alvarado L."/>
            <person name="Berlin A.M."/>
            <person name="Chapman S.B."/>
            <person name="Dewar J."/>
            <person name="Goldberg J."/>
            <person name="Griggs A."/>
            <person name="Gujja S."/>
            <person name="Hansen M."/>
            <person name="Howarth C."/>
            <person name="Imamovic A."/>
            <person name="Larimer J."/>
            <person name="McCowan C."/>
            <person name="Murphy C."/>
            <person name="Pearson M."/>
            <person name="Priest M."/>
            <person name="Roberts A."/>
            <person name="Saif S."/>
            <person name="Shea T."/>
            <person name="Sykes S."/>
            <person name="Wortman J."/>
            <person name="Nusbaum C."/>
            <person name="Birren B."/>
        </authorList>
    </citation>
    <scope>NUCLEOTIDE SEQUENCE [LARGE SCALE GENOMIC DNA]</scope>
    <source>
        <strain evidence="2 3">BCC8398</strain>
    </source>
</reference>
<feature type="region of interest" description="Disordered" evidence="1">
    <location>
        <begin position="619"/>
        <end position="687"/>
    </location>
</feature>
<feature type="region of interest" description="Disordered" evidence="1">
    <location>
        <begin position="548"/>
        <end position="580"/>
    </location>
</feature>
<feature type="region of interest" description="Disordered" evidence="1">
    <location>
        <begin position="701"/>
        <end position="757"/>
    </location>
</feature>
<feature type="compositionally biased region" description="Basic and acidic residues" evidence="1">
    <location>
        <begin position="716"/>
        <end position="731"/>
    </location>
</feature>
<evidence type="ECO:0000313" key="3">
    <source>
        <dbReference type="Proteomes" id="UP000092666"/>
    </source>
</evidence>
<keyword evidence="3" id="KW-1185">Reference proteome</keyword>
<protein>
    <submittedName>
        <fullName evidence="2">Uncharacterized protein</fullName>
    </submittedName>
</protein>
<feature type="compositionally biased region" description="Polar residues" evidence="1">
    <location>
        <begin position="162"/>
        <end position="180"/>
    </location>
</feature>
<feature type="region of interest" description="Disordered" evidence="1">
    <location>
        <begin position="143"/>
        <end position="240"/>
    </location>
</feature>
<organism evidence="2 3">
    <name type="scientific">Kwoniella heveanensis BCC8398</name>
    <dbReference type="NCBI Taxonomy" id="1296120"/>
    <lineage>
        <taxon>Eukaryota</taxon>
        <taxon>Fungi</taxon>
        <taxon>Dikarya</taxon>
        <taxon>Basidiomycota</taxon>
        <taxon>Agaricomycotina</taxon>
        <taxon>Tremellomycetes</taxon>
        <taxon>Tremellales</taxon>
        <taxon>Cryptococcaceae</taxon>
        <taxon>Kwoniella</taxon>
    </lineage>
</organism>
<feature type="region of interest" description="Disordered" evidence="1">
    <location>
        <begin position="859"/>
        <end position="878"/>
    </location>
</feature>
<feature type="compositionally biased region" description="Polar residues" evidence="1">
    <location>
        <begin position="473"/>
        <end position="489"/>
    </location>
</feature>